<evidence type="ECO:0000313" key="3">
    <source>
        <dbReference type="Proteomes" id="UP000236743"/>
    </source>
</evidence>
<dbReference type="EMBL" id="FNUY01000012">
    <property type="protein sequence ID" value="SEG75987.1"/>
    <property type="molecule type" value="Genomic_DNA"/>
</dbReference>
<gene>
    <name evidence="2" type="ORF">SAMN04488115_11259</name>
</gene>
<reference evidence="2 3" key="1">
    <citation type="submission" date="2016-10" db="EMBL/GenBank/DDBJ databases">
        <authorList>
            <person name="de Groot N.N."/>
        </authorList>
    </citation>
    <scope>NUCLEOTIDE SEQUENCE [LARGE SCALE GENOMIC DNA]</scope>
    <source>
        <strain evidence="2 3">DSM 26656</strain>
    </source>
</reference>
<name>A0A1H6CT67_9HYPH</name>
<proteinExistence type="predicted"/>
<keyword evidence="1" id="KW-1133">Transmembrane helix</keyword>
<keyword evidence="1" id="KW-0472">Membrane</keyword>
<accession>A0A1H6CT67</accession>
<protein>
    <submittedName>
        <fullName evidence="2">Uncharacterized protein</fullName>
    </submittedName>
</protein>
<evidence type="ECO:0000313" key="2">
    <source>
        <dbReference type="EMBL" id="SEG75987.1"/>
    </source>
</evidence>
<keyword evidence="3" id="KW-1185">Reference proteome</keyword>
<organism evidence="2 3">
    <name type="scientific">Bosea lathyri</name>
    <dbReference type="NCBI Taxonomy" id="1036778"/>
    <lineage>
        <taxon>Bacteria</taxon>
        <taxon>Pseudomonadati</taxon>
        <taxon>Pseudomonadota</taxon>
        <taxon>Alphaproteobacteria</taxon>
        <taxon>Hyphomicrobiales</taxon>
        <taxon>Boseaceae</taxon>
        <taxon>Bosea</taxon>
    </lineage>
</organism>
<sequence>MSIIGATGRVAMGTARFFFLFLGALVFLLVLLVGWWLSRNVSTISNGQPTISWAVEPLASGRAAPLIATHPARGREEGWLFGGPGTGQAFAAMVLAEPSESGHPFTLNSPVFWQFDALRVLSPRIGGPHYEMTTRWGRFTGRDLIYRENDGRTRTCIAFRNAFETSEFALGGFYCAAGLQTADAGPLACMIDRLKLQQGERKSPALAYLAARATKAPTCSNSTFYPSGTRQVVRDRNGGVVRMNGRSGEAFPLWSN</sequence>
<evidence type="ECO:0000256" key="1">
    <source>
        <dbReference type="SAM" id="Phobius"/>
    </source>
</evidence>
<dbReference type="OrthoDB" id="8154946at2"/>
<dbReference type="AlphaFoldDB" id="A0A1H6CT67"/>
<keyword evidence="1" id="KW-0812">Transmembrane</keyword>
<feature type="transmembrane region" description="Helical" evidence="1">
    <location>
        <begin position="17"/>
        <end position="37"/>
    </location>
</feature>
<dbReference type="Proteomes" id="UP000236743">
    <property type="component" value="Unassembled WGS sequence"/>
</dbReference>
<dbReference type="RefSeq" id="WP_146071472.1">
    <property type="nucleotide sequence ID" value="NZ_FNUY01000012.1"/>
</dbReference>